<proteinExistence type="predicted"/>
<dbReference type="Proteomes" id="UP000030487">
    <property type="component" value="Unassembled WGS sequence"/>
</dbReference>
<dbReference type="EMBL" id="JPVR01000067">
    <property type="protein sequence ID" value="KGR87334.1"/>
    <property type="molecule type" value="Genomic_DNA"/>
</dbReference>
<name>A0ABR4Y1Q2_9BACI</name>
<keyword evidence="1" id="KW-0812">Transmembrane</keyword>
<evidence type="ECO:0000259" key="2">
    <source>
        <dbReference type="Pfam" id="PF13127"/>
    </source>
</evidence>
<reference evidence="3 4" key="1">
    <citation type="submission" date="2014-02" db="EMBL/GenBank/DDBJ databases">
        <title>Draft genome sequence of Lysinibacillus boronitolerans NBRC 103108.</title>
        <authorList>
            <person name="Zhang F."/>
            <person name="Wang G."/>
            <person name="Zhang L."/>
        </authorList>
    </citation>
    <scope>NUCLEOTIDE SEQUENCE [LARGE SCALE GENOMIC DNA]</scope>
    <source>
        <strain evidence="3 4">NBRC 103108</strain>
    </source>
</reference>
<keyword evidence="1" id="KW-1133">Transmembrane helix</keyword>
<dbReference type="Pfam" id="PF13127">
    <property type="entry name" value="DUF3955"/>
    <property type="match status" value="1"/>
</dbReference>
<protein>
    <recommendedName>
        <fullName evidence="2">DUF3955 domain-containing protein</fullName>
    </recommendedName>
</protein>
<keyword evidence="1" id="KW-0472">Membrane</keyword>
<gene>
    <name evidence="3" type="ORF">CD31_07310</name>
</gene>
<dbReference type="InterPro" id="IPR025016">
    <property type="entry name" value="DUF3955"/>
</dbReference>
<accession>A0ABR4Y1Q2</accession>
<organism evidence="3 4">
    <name type="scientific">Lysinibacillus boronitolerans JCM 21713 = 10a = NBRC 103108</name>
    <dbReference type="NCBI Taxonomy" id="1294264"/>
    <lineage>
        <taxon>Bacteria</taxon>
        <taxon>Bacillati</taxon>
        <taxon>Bacillota</taxon>
        <taxon>Bacilli</taxon>
        <taxon>Bacillales</taxon>
        <taxon>Bacillaceae</taxon>
        <taxon>Lysinibacillus</taxon>
    </lineage>
</organism>
<feature type="domain" description="DUF3955" evidence="2">
    <location>
        <begin position="8"/>
        <end position="66"/>
    </location>
</feature>
<evidence type="ECO:0000313" key="3">
    <source>
        <dbReference type="EMBL" id="KGR87334.1"/>
    </source>
</evidence>
<feature type="transmembrane region" description="Helical" evidence="1">
    <location>
        <begin position="44"/>
        <end position="66"/>
    </location>
</feature>
<feature type="transmembrane region" description="Helical" evidence="1">
    <location>
        <begin position="9"/>
        <end position="29"/>
    </location>
</feature>
<sequence>MEEEIMRKYLLATIPMIMGIVCLFIKGILGDEILADGTVVEKNFFLITLSCLFFFSGILTFLIMALSSSFKKHSSV</sequence>
<comment type="caution">
    <text evidence="3">The sequence shown here is derived from an EMBL/GenBank/DDBJ whole genome shotgun (WGS) entry which is preliminary data.</text>
</comment>
<evidence type="ECO:0000256" key="1">
    <source>
        <dbReference type="SAM" id="Phobius"/>
    </source>
</evidence>
<evidence type="ECO:0000313" key="4">
    <source>
        <dbReference type="Proteomes" id="UP000030487"/>
    </source>
</evidence>
<keyword evidence="4" id="KW-1185">Reference proteome</keyword>